<evidence type="ECO:0000256" key="1">
    <source>
        <dbReference type="ARBA" id="ARBA00023235"/>
    </source>
</evidence>
<keyword evidence="1 3" id="KW-0413">Isomerase</keyword>
<comment type="caution">
    <text evidence="3">The sequence shown here is derived from an EMBL/GenBank/DDBJ whole genome shotgun (WGS) entry which is preliminary data.</text>
</comment>
<feature type="domain" description="Xylose isomerase-like TIM barrel" evidence="2">
    <location>
        <begin position="85"/>
        <end position="288"/>
    </location>
</feature>
<organism evidence="3 4">
    <name type="scientific">Mucilaginibacter ximonensis</name>
    <dbReference type="NCBI Taxonomy" id="538021"/>
    <lineage>
        <taxon>Bacteria</taxon>
        <taxon>Pseudomonadati</taxon>
        <taxon>Bacteroidota</taxon>
        <taxon>Sphingobacteriia</taxon>
        <taxon>Sphingobacteriales</taxon>
        <taxon>Sphingobacteriaceae</taxon>
        <taxon>Mucilaginibacter</taxon>
    </lineage>
</organism>
<keyword evidence="4" id="KW-1185">Reference proteome</keyword>
<reference evidence="4" key="1">
    <citation type="journal article" date="2019" name="Int. J. Syst. Evol. Microbiol.">
        <title>The Global Catalogue of Microorganisms (GCM) 10K type strain sequencing project: providing services to taxonomists for standard genome sequencing and annotation.</title>
        <authorList>
            <consortium name="The Broad Institute Genomics Platform"/>
            <consortium name="The Broad Institute Genome Sequencing Center for Infectious Disease"/>
            <person name="Wu L."/>
            <person name="Ma J."/>
        </authorList>
    </citation>
    <scope>NUCLEOTIDE SEQUENCE [LARGE SCALE GENOMIC DNA]</scope>
    <source>
        <strain evidence="4">KCTC 22437</strain>
    </source>
</reference>
<dbReference type="SUPFAM" id="SSF51658">
    <property type="entry name" value="Xylose isomerase-like"/>
    <property type="match status" value="1"/>
</dbReference>
<dbReference type="Proteomes" id="UP001597557">
    <property type="component" value="Unassembled WGS sequence"/>
</dbReference>
<dbReference type="Gene3D" id="3.20.20.150">
    <property type="entry name" value="Divalent-metal-dependent TIM barrel enzymes"/>
    <property type="match status" value="1"/>
</dbReference>
<name>A0ABW5YER5_9SPHI</name>
<protein>
    <submittedName>
        <fullName evidence="3">Hydroxypyruvate isomerase family protein</fullName>
    </submittedName>
</protein>
<evidence type="ECO:0000313" key="4">
    <source>
        <dbReference type="Proteomes" id="UP001597557"/>
    </source>
</evidence>
<dbReference type="RefSeq" id="WP_377185922.1">
    <property type="nucleotide sequence ID" value="NZ_JBHUPD010000002.1"/>
</dbReference>
<dbReference type="Pfam" id="PF01261">
    <property type="entry name" value="AP_endonuc_2"/>
    <property type="match status" value="1"/>
</dbReference>
<sequence>MRSSQNRRSAIKNILAGTGAVAAAGTLSAFKTSPKTNIEPKKLKGNINHSVCRWCFQNIDLDSLCKAAADMGMKAIDLIGPDEWAIAQKHGLYSSMCNGPGVAITFGWNDPAKHEKLIKDYSDLIPKVAAAGYKNLICFSGNREGKDDETGLQNCVTGLKKILPLAEKHGVVMCMELLNSKVDHHDYQCDHTEWGVKLCKALGSENFKLLYDIYHMQIDEGNVIANIRKYHDYLAHFHVAGVPGRHDPNDTQELYYPAIIKAIKDLGFKGYVAQEYLPTTNDQDQMIASLKASMMICDV</sequence>
<gene>
    <name evidence="3" type="ORF">ACFS5N_12600</name>
</gene>
<evidence type="ECO:0000313" key="3">
    <source>
        <dbReference type="EMBL" id="MFD2873316.1"/>
    </source>
</evidence>
<dbReference type="InterPro" id="IPR050417">
    <property type="entry name" value="Sugar_Epim/Isomerase"/>
</dbReference>
<dbReference type="InterPro" id="IPR036237">
    <property type="entry name" value="Xyl_isomerase-like_sf"/>
</dbReference>
<evidence type="ECO:0000259" key="2">
    <source>
        <dbReference type="Pfam" id="PF01261"/>
    </source>
</evidence>
<dbReference type="EMBL" id="JBHUPD010000002">
    <property type="protein sequence ID" value="MFD2873316.1"/>
    <property type="molecule type" value="Genomic_DNA"/>
</dbReference>
<dbReference type="PANTHER" id="PTHR43489">
    <property type="entry name" value="ISOMERASE"/>
    <property type="match status" value="1"/>
</dbReference>
<dbReference type="GO" id="GO:0016853">
    <property type="term" value="F:isomerase activity"/>
    <property type="evidence" value="ECO:0007669"/>
    <property type="project" value="UniProtKB-KW"/>
</dbReference>
<accession>A0ABW5YER5</accession>
<dbReference type="PANTHER" id="PTHR43489:SF3">
    <property type="entry name" value="XYLOSE ISOMERASE DOMAIN PROTEIN TIM BARREL"/>
    <property type="match status" value="1"/>
</dbReference>
<dbReference type="InterPro" id="IPR013022">
    <property type="entry name" value="Xyl_isomerase-like_TIM-brl"/>
</dbReference>
<proteinExistence type="predicted"/>